<dbReference type="PANTHER" id="PTHR48021">
    <property type="match status" value="1"/>
</dbReference>
<reference evidence="10 11" key="1">
    <citation type="submission" date="2023-12" db="EMBL/GenBank/DDBJ databases">
        <title>A high-quality genome assembly for Dillenia turbinata (Dilleniales).</title>
        <authorList>
            <person name="Chanderbali A."/>
        </authorList>
    </citation>
    <scope>NUCLEOTIDE SEQUENCE [LARGE SCALE GENOMIC DNA]</scope>
    <source>
        <strain evidence="10">LSX21</strain>
        <tissue evidence="10">Leaf</tissue>
    </source>
</reference>
<evidence type="ECO:0000256" key="7">
    <source>
        <dbReference type="SAM" id="MobiDB-lite"/>
    </source>
</evidence>
<dbReference type="Pfam" id="PF00083">
    <property type="entry name" value="Sugar_tr"/>
    <property type="match status" value="1"/>
</dbReference>
<keyword evidence="5 8" id="KW-1133">Transmembrane helix</keyword>
<keyword evidence="6 8" id="KW-0472">Membrane</keyword>
<feature type="region of interest" description="Disordered" evidence="7">
    <location>
        <begin position="1"/>
        <end position="31"/>
    </location>
</feature>
<dbReference type="CDD" id="cd17358">
    <property type="entry name" value="MFS_GLUT6_8_Class3_like"/>
    <property type="match status" value="1"/>
</dbReference>
<dbReference type="InterPro" id="IPR020846">
    <property type="entry name" value="MFS_dom"/>
</dbReference>
<dbReference type="EMBL" id="JBAMMX010000025">
    <property type="protein sequence ID" value="KAK6915526.1"/>
    <property type="molecule type" value="Genomic_DNA"/>
</dbReference>
<dbReference type="PROSITE" id="PS50850">
    <property type="entry name" value="MFS"/>
    <property type="match status" value="1"/>
</dbReference>
<dbReference type="Proteomes" id="UP001370490">
    <property type="component" value="Unassembled WGS sequence"/>
</dbReference>
<evidence type="ECO:0000256" key="8">
    <source>
        <dbReference type="SAM" id="Phobius"/>
    </source>
</evidence>
<dbReference type="GO" id="GO:0016020">
    <property type="term" value="C:membrane"/>
    <property type="evidence" value="ECO:0007669"/>
    <property type="project" value="UniProtKB-SubCell"/>
</dbReference>
<comment type="subcellular location">
    <subcellularLocation>
        <location evidence="1">Membrane</location>
        <topology evidence="1">Multi-pass membrane protein</topology>
    </subcellularLocation>
</comment>
<comment type="caution">
    <text evidence="10">The sequence shown here is derived from an EMBL/GenBank/DDBJ whole genome shotgun (WGS) entry which is preliminary data.</text>
</comment>
<feature type="transmembrane region" description="Helical" evidence="8">
    <location>
        <begin position="225"/>
        <end position="246"/>
    </location>
</feature>
<feature type="transmembrane region" description="Helical" evidence="8">
    <location>
        <begin position="173"/>
        <end position="190"/>
    </location>
</feature>
<feature type="transmembrane region" description="Helical" evidence="8">
    <location>
        <begin position="80"/>
        <end position="98"/>
    </location>
</feature>
<keyword evidence="3 10" id="KW-0762">Sugar transport</keyword>
<comment type="similarity">
    <text evidence="2">Belongs to the major facilitator superfamily. Sugar transporter (TC 2.A.1.1) family.</text>
</comment>
<feature type="transmembrane region" description="Helical" evidence="8">
    <location>
        <begin position="202"/>
        <end position="219"/>
    </location>
</feature>
<evidence type="ECO:0000256" key="1">
    <source>
        <dbReference type="ARBA" id="ARBA00004141"/>
    </source>
</evidence>
<feature type="compositionally biased region" description="Basic and acidic residues" evidence="7">
    <location>
        <begin position="1"/>
        <end position="11"/>
    </location>
</feature>
<feature type="transmembrane region" description="Helical" evidence="8">
    <location>
        <begin position="145"/>
        <end position="167"/>
    </location>
</feature>
<feature type="compositionally biased region" description="Basic and acidic residues" evidence="7">
    <location>
        <begin position="22"/>
        <end position="31"/>
    </location>
</feature>
<keyword evidence="4 8" id="KW-0812">Transmembrane</keyword>
<dbReference type="SUPFAM" id="SSF103473">
    <property type="entry name" value="MFS general substrate transporter"/>
    <property type="match status" value="1"/>
</dbReference>
<feature type="transmembrane region" description="Helical" evidence="8">
    <location>
        <begin position="419"/>
        <end position="437"/>
    </location>
</feature>
<organism evidence="10 11">
    <name type="scientific">Dillenia turbinata</name>
    <dbReference type="NCBI Taxonomy" id="194707"/>
    <lineage>
        <taxon>Eukaryota</taxon>
        <taxon>Viridiplantae</taxon>
        <taxon>Streptophyta</taxon>
        <taxon>Embryophyta</taxon>
        <taxon>Tracheophyta</taxon>
        <taxon>Spermatophyta</taxon>
        <taxon>Magnoliopsida</taxon>
        <taxon>eudicotyledons</taxon>
        <taxon>Gunneridae</taxon>
        <taxon>Pentapetalae</taxon>
        <taxon>Dilleniales</taxon>
        <taxon>Dilleniaceae</taxon>
        <taxon>Dillenia</taxon>
    </lineage>
</organism>
<evidence type="ECO:0000313" key="10">
    <source>
        <dbReference type="EMBL" id="KAK6915526.1"/>
    </source>
</evidence>
<dbReference type="AlphaFoldDB" id="A0AAN8YWE1"/>
<dbReference type="InterPro" id="IPR050549">
    <property type="entry name" value="MFS_Trehalose_Transporter"/>
</dbReference>
<protein>
    <submittedName>
        <fullName evidence="10">Major facilitator, sugar transporter-like</fullName>
    </submittedName>
</protein>
<evidence type="ECO:0000256" key="6">
    <source>
        <dbReference type="ARBA" id="ARBA00023136"/>
    </source>
</evidence>
<dbReference type="InterPro" id="IPR044775">
    <property type="entry name" value="MFS_ERD6/Tret1-like"/>
</dbReference>
<name>A0AAN8YWE1_9MAGN</name>
<feature type="transmembrane region" description="Helical" evidence="8">
    <location>
        <begin position="344"/>
        <end position="365"/>
    </location>
</feature>
<feature type="transmembrane region" description="Helical" evidence="8">
    <location>
        <begin position="306"/>
        <end position="332"/>
    </location>
</feature>
<feature type="transmembrane region" description="Helical" evidence="8">
    <location>
        <begin position="39"/>
        <end position="60"/>
    </location>
</feature>
<dbReference type="InterPro" id="IPR036259">
    <property type="entry name" value="MFS_trans_sf"/>
</dbReference>
<keyword evidence="11" id="KW-1185">Reference proteome</keyword>
<evidence type="ECO:0000256" key="4">
    <source>
        <dbReference type="ARBA" id="ARBA00022692"/>
    </source>
</evidence>
<dbReference type="PANTHER" id="PTHR48021:SF25">
    <property type="entry name" value="SUGAR TRANSPORTER ERD6-LIKE 5"/>
    <property type="match status" value="1"/>
</dbReference>
<dbReference type="InterPro" id="IPR005828">
    <property type="entry name" value="MFS_sugar_transport-like"/>
</dbReference>
<gene>
    <name evidence="10" type="ORF">RJ641_020643</name>
</gene>
<sequence>MDGEIARRSLLEEGSAEANSGGRDDANDAARDPSSGTAILYFSALVAVCGTFGAGCQAGYSSQAESGIREDLGLSLAEYSVFGSLSTVGGMVGALVCGKITDLIGRKGVSPHSLHEKTLQSCRKIQGHAFYLQHQYLPNLMQAMWLAETFCFAGWLAMAFSKGAWLLDFGRCSVGIGVAILSYVVAVYIAEISPKNLRGGFIIFNQFVLICGLSIIYFIGNLINWRLLALIGAFPSLLQLIGLFFIPESPRWLAKIGREKGCESALQCLRGKTADIAQEAAEIMDYIENLNLQPQTKFWEMFQRKYAYALIVGVGLMALQQAAGITGVAYYASSIFEMAGFSSSIGTASMAIVQIPSTGAGVFLMDRWGRRPLLIVCNATTVFSGRPAHRSNPVWVGSDSWSPGHTSARVHLTGLNRQVSAAGMCFSCFLVGVSFLFQTYSVAYTLGLAGIPWAMMSEVFPIDIKASAGSLVNEVCWLGSWIVSYSFNFMMDWSPAGTFFIFTATCGFTVLFVVKLVPETKGRTLEEIQLSMTNSHQGQSSA</sequence>
<evidence type="ECO:0000256" key="2">
    <source>
        <dbReference type="ARBA" id="ARBA00010992"/>
    </source>
</evidence>
<evidence type="ECO:0000259" key="9">
    <source>
        <dbReference type="PROSITE" id="PS50850"/>
    </source>
</evidence>
<evidence type="ECO:0000256" key="3">
    <source>
        <dbReference type="ARBA" id="ARBA00022597"/>
    </source>
</evidence>
<proteinExistence type="inferred from homology"/>
<evidence type="ECO:0000313" key="11">
    <source>
        <dbReference type="Proteomes" id="UP001370490"/>
    </source>
</evidence>
<evidence type="ECO:0000256" key="5">
    <source>
        <dbReference type="ARBA" id="ARBA00022989"/>
    </source>
</evidence>
<feature type="transmembrane region" description="Helical" evidence="8">
    <location>
        <begin position="496"/>
        <end position="517"/>
    </location>
</feature>
<dbReference type="GO" id="GO:0051119">
    <property type="term" value="F:sugar transmembrane transporter activity"/>
    <property type="evidence" value="ECO:0007669"/>
    <property type="project" value="InterPro"/>
</dbReference>
<keyword evidence="3 10" id="KW-0813">Transport</keyword>
<dbReference type="Gene3D" id="1.20.1250.20">
    <property type="entry name" value="MFS general substrate transporter like domains"/>
    <property type="match status" value="3"/>
</dbReference>
<feature type="domain" description="Major facilitator superfamily (MFS) profile" evidence="9">
    <location>
        <begin position="43"/>
        <end position="521"/>
    </location>
</feature>
<accession>A0AAN8YWE1</accession>